<proteinExistence type="predicted"/>
<protein>
    <submittedName>
        <fullName evidence="1">Uncharacterized protein</fullName>
    </submittedName>
</protein>
<gene>
    <name evidence="1" type="primary">381</name>
    <name evidence="1" type="ORF">PBI_121Q_381</name>
</gene>
<sequence>MYDDLDLAFERMVILMQCAEMHETIRRTKGIEYTSKLFSYESRRGMDHFYCTDCSKFSVLKYYHPTVSNNSLISTYDGDLFSVMYDTLHPSISIYKDCDSSLSYIIEDYLSPNTEENIFQNSVLHDELSIKCIYMFNKLKEYADNNYFIDDLAVLSVSVFNTNDIDMKYYNEICKVHHMYKELLCQ</sequence>
<dbReference type="Proteomes" id="UP000029889">
    <property type="component" value="Segment"/>
</dbReference>
<evidence type="ECO:0000313" key="2">
    <source>
        <dbReference type="Proteomes" id="UP000029889"/>
    </source>
</evidence>
<dbReference type="GeneID" id="22111421"/>
<name>A0A097EXY0_9CAUD</name>
<reference evidence="1 2" key="1">
    <citation type="submission" date="2014-09" db="EMBL/GenBank/DDBJ databases">
        <authorList>
            <person name="Lapin J.S."/>
            <person name="Pope W.H."/>
            <person name="Hua J."/>
            <person name="Ford M.E."/>
            <person name="Conway J.F."/>
            <person name="Hatfull G.F."/>
            <person name="Hendrix R.W."/>
        </authorList>
    </citation>
    <scope>NUCLEOTIDE SEQUENCE [LARGE SCALE GENOMIC DNA]</scope>
</reference>
<accession>A0A097EXY0</accession>
<keyword evidence="2" id="KW-1185">Reference proteome</keyword>
<dbReference type="EMBL" id="KM507819">
    <property type="protein sequence ID" value="AIT14271.1"/>
    <property type="molecule type" value="Genomic_DNA"/>
</dbReference>
<evidence type="ECO:0000313" key="1">
    <source>
        <dbReference type="EMBL" id="AIT14271.1"/>
    </source>
</evidence>
<dbReference type="KEGG" id="vg:22111421"/>
<organism evidence="1 2">
    <name type="scientific">Escherichia phage 121Q</name>
    <dbReference type="NCBI Taxonomy" id="1555202"/>
    <lineage>
        <taxon>Viruses</taxon>
        <taxon>Duplodnaviria</taxon>
        <taxon>Heunggongvirae</taxon>
        <taxon>Uroviricota</taxon>
        <taxon>Caudoviricetes</taxon>
        <taxon>Asteriusvirus</taxon>
        <taxon>Asteriusvirus av121Q</taxon>
    </lineage>
</organism>
<dbReference type="RefSeq" id="YP_009101968.1">
    <property type="nucleotide sequence ID" value="NC_025447.1"/>
</dbReference>